<proteinExistence type="inferred from homology"/>
<dbReference type="InterPro" id="IPR018107">
    <property type="entry name" value="Na-dicarboxylate_symporter_CS"/>
</dbReference>
<dbReference type="PANTHER" id="PTHR11958:SF99">
    <property type="entry name" value="SODIUM-DEPENDENT EXCITATORY AMINO ACID TRANSPORTER GLT-6-RELATED"/>
    <property type="match status" value="1"/>
</dbReference>
<keyword evidence="4 8" id="KW-0769">Symport</keyword>
<evidence type="ECO:0000256" key="6">
    <source>
        <dbReference type="ARBA" id="ARBA00023136"/>
    </source>
</evidence>
<dbReference type="EMBL" id="CP111018">
    <property type="protein sequence ID" value="WAR11093.1"/>
    <property type="molecule type" value="Genomic_DNA"/>
</dbReference>
<feature type="transmembrane region" description="Helical" evidence="8">
    <location>
        <begin position="198"/>
        <end position="218"/>
    </location>
</feature>
<dbReference type="SUPFAM" id="SSF118215">
    <property type="entry name" value="Proton glutamate symport protein"/>
    <property type="match status" value="1"/>
</dbReference>
<dbReference type="InterPro" id="IPR050746">
    <property type="entry name" value="DAACS"/>
</dbReference>
<feature type="transmembrane region" description="Helical" evidence="8">
    <location>
        <begin position="275"/>
        <end position="301"/>
    </location>
</feature>
<evidence type="ECO:0000256" key="4">
    <source>
        <dbReference type="ARBA" id="ARBA00022847"/>
    </source>
</evidence>
<keyword evidence="7" id="KW-0325">Glycoprotein</keyword>
<comment type="subcellular location">
    <subcellularLocation>
        <location evidence="1 8">Membrane</location>
        <topology evidence="1 8">Multi-pass membrane protein</topology>
    </subcellularLocation>
</comment>
<comment type="similarity">
    <text evidence="8">Belongs to the dicarboxylate/amino acid:cation symporter (DAACS) (TC 2.A.23) family.</text>
</comment>
<reference evidence="9" key="1">
    <citation type="submission" date="2022-11" db="EMBL/GenBank/DDBJ databases">
        <title>Centuries of genome instability and evolution in soft-shell clam transmissible cancer (bioRxiv).</title>
        <authorList>
            <person name="Hart S.F.M."/>
            <person name="Yonemitsu M.A."/>
            <person name="Giersch R.M."/>
            <person name="Beal B.F."/>
            <person name="Arriagada G."/>
            <person name="Davis B.W."/>
            <person name="Ostrander E.A."/>
            <person name="Goff S.P."/>
            <person name="Metzger M.J."/>
        </authorList>
    </citation>
    <scope>NUCLEOTIDE SEQUENCE</scope>
    <source>
        <strain evidence="9">MELC-2E11</strain>
        <tissue evidence="9">Siphon/mantle</tissue>
    </source>
</reference>
<keyword evidence="5 8" id="KW-1133">Transmembrane helix</keyword>
<accession>A0ABY7ERA0</accession>
<keyword evidence="2 8" id="KW-0813">Transport</keyword>
<organism evidence="9 10">
    <name type="scientific">Mya arenaria</name>
    <name type="common">Soft-shell clam</name>
    <dbReference type="NCBI Taxonomy" id="6604"/>
    <lineage>
        <taxon>Eukaryota</taxon>
        <taxon>Metazoa</taxon>
        <taxon>Spiralia</taxon>
        <taxon>Lophotrochozoa</taxon>
        <taxon>Mollusca</taxon>
        <taxon>Bivalvia</taxon>
        <taxon>Autobranchia</taxon>
        <taxon>Heteroconchia</taxon>
        <taxon>Euheterodonta</taxon>
        <taxon>Imparidentia</taxon>
        <taxon>Neoheterodontei</taxon>
        <taxon>Myida</taxon>
        <taxon>Myoidea</taxon>
        <taxon>Myidae</taxon>
        <taxon>Mya</taxon>
    </lineage>
</organism>
<dbReference type="InterPro" id="IPR036458">
    <property type="entry name" value="Na:dicarbo_symporter_sf"/>
</dbReference>
<evidence type="ECO:0000256" key="2">
    <source>
        <dbReference type="ARBA" id="ARBA00022448"/>
    </source>
</evidence>
<evidence type="ECO:0000313" key="10">
    <source>
        <dbReference type="Proteomes" id="UP001164746"/>
    </source>
</evidence>
<name>A0ABY7ERA0_MYAAR</name>
<keyword evidence="6 8" id="KW-0472">Membrane</keyword>
<dbReference type="PRINTS" id="PR00173">
    <property type="entry name" value="EDTRNSPORT"/>
</dbReference>
<keyword evidence="10" id="KW-1185">Reference proteome</keyword>
<protein>
    <recommendedName>
        <fullName evidence="8">Amino acid transporter</fullName>
    </recommendedName>
</protein>
<evidence type="ECO:0000256" key="7">
    <source>
        <dbReference type="ARBA" id="ARBA00023180"/>
    </source>
</evidence>
<keyword evidence="3 8" id="KW-0812">Transmembrane</keyword>
<dbReference type="InterPro" id="IPR001991">
    <property type="entry name" value="Na-dicarboxylate_symporter"/>
</dbReference>
<dbReference type="PROSITE" id="PS00713">
    <property type="entry name" value="NA_DICARBOXYL_SYMP_1"/>
    <property type="match status" value="1"/>
</dbReference>
<evidence type="ECO:0000256" key="5">
    <source>
        <dbReference type="ARBA" id="ARBA00022989"/>
    </source>
</evidence>
<evidence type="ECO:0000313" key="9">
    <source>
        <dbReference type="EMBL" id="WAR11093.1"/>
    </source>
</evidence>
<evidence type="ECO:0000256" key="1">
    <source>
        <dbReference type="ARBA" id="ARBA00004141"/>
    </source>
</evidence>
<feature type="transmembrane region" description="Helical" evidence="8">
    <location>
        <begin position="238"/>
        <end position="263"/>
    </location>
</feature>
<feature type="transmembrane region" description="Helical" evidence="8">
    <location>
        <begin position="36"/>
        <end position="54"/>
    </location>
</feature>
<evidence type="ECO:0000256" key="3">
    <source>
        <dbReference type="ARBA" id="ARBA00022692"/>
    </source>
</evidence>
<dbReference type="PANTHER" id="PTHR11958">
    <property type="entry name" value="SODIUM/DICARBOXYLATE SYMPORTER-RELATED"/>
    <property type="match status" value="1"/>
</dbReference>
<evidence type="ECO:0000256" key="8">
    <source>
        <dbReference type="RuleBase" id="RU361216"/>
    </source>
</evidence>
<dbReference type="Pfam" id="PF00375">
    <property type="entry name" value="SDF"/>
    <property type="match status" value="1"/>
</dbReference>
<gene>
    <name evidence="9" type="ORF">MAR_036169</name>
</gene>
<sequence length="454" mass="49401">MGVILGSLIRLAEPSPMAIELIAFPGEILMRALKMLILPLIVSSLIVGVSSLDAKASGHMGIRTLIYYFGTTFMAIIIGVILVVTIHPGQMDLKDKLAVSNVDSRLTGMDAFLDLARNFFPDNLAQAMFQHVKTEYKNVTEHRKRIEQINVTDVVAGTTLMVNTTTGLPLNVTLSPIGNVTNVIVEYTIEVEKKGLQLGNGINVLGLICFCVGFSIYLSKMGAEGQPMINFFNILNDIVMKLIMLVMWYSPVGIMFLICGKILELEDIGAVAARLGLYIVTVVSGLVVHACVSLPLTYFIICRKNPLKLFQAVFQAWITALATASSSATLPVTFKCLEDNMNIDKRVTRFVLPVGATINMDGTALYEAVAPIFIAQMNGIELSFGQILTVSDRLRTSVNVLGDSFGAACVAHLSRHELQEIDRHHLAVEMEEIDGSMKANGGDNVTSQGADDQM</sequence>
<dbReference type="PROSITE" id="PS00714">
    <property type="entry name" value="NA_DICARBOXYL_SYMP_2"/>
    <property type="match status" value="1"/>
</dbReference>
<feature type="transmembrane region" description="Helical" evidence="8">
    <location>
        <begin position="66"/>
        <end position="86"/>
    </location>
</feature>
<dbReference type="Proteomes" id="UP001164746">
    <property type="component" value="Chromosome 7"/>
</dbReference>
<dbReference type="Gene3D" id="1.10.3860.10">
    <property type="entry name" value="Sodium:dicarboxylate symporter"/>
    <property type="match status" value="1"/>
</dbReference>